<dbReference type="EMBL" id="JACHGJ010000006">
    <property type="protein sequence ID" value="MBB6481425.1"/>
    <property type="molecule type" value="Genomic_DNA"/>
</dbReference>
<dbReference type="Pfam" id="PF04879">
    <property type="entry name" value="Molybdop_Fe4S4"/>
    <property type="match status" value="1"/>
</dbReference>
<dbReference type="InterPro" id="IPR006656">
    <property type="entry name" value="Mopterin_OxRdtase"/>
</dbReference>
<dbReference type="PROSITE" id="PS00932">
    <property type="entry name" value="MOLYBDOPTERIN_PROK_3"/>
    <property type="match status" value="1"/>
</dbReference>
<dbReference type="GO" id="GO:0030151">
    <property type="term" value="F:molybdenum ion binding"/>
    <property type="evidence" value="ECO:0007669"/>
    <property type="project" value="TreeGrafter"/>
</dbReference>
<dbReference type="GO" id="GO:0009055">
    <property type="term" value="F:electron transfer activity"/>
    <property type="evidence" value="ECO:0007669"/>
    <property type="project" value="TreeGrafter"/>
</dbReference>
<dbReference type="AlphaFoldDB" id="A0A841RBS5"/>
<proteinExistence type="inferred from homology"/>
<dbReference type="PANTHER" id="PTHR43742:SF10">
    <property type="entry name" value="TRIMETHYLAMINE-N-OXIDE REDUCTASE 2"/>
    <property type="match status" value="1"/>
</dbReference>
<dbReference type="SUPFAM" id="SSF53706">
    <property type="entry name" value="Formate dehydrogenase/DMSO reductase, domains 1-3"/>
    <property type="match status" value="1"/>
</dbReference>
<evidence type="ECO:0000256" key="2">
    <source>
        <dbReference type="ARBA" id="ARBA00010312"/>
    </source>
</evidence>
<dbReference type="Pfam" id="PF01568">
    <property type="entry name" value="Molydop_binding"/>
    <property type="match status" value="1"/>
</dbReference>
<dbReference type="Pfam" id="PF00384">
    <property type="entry name" value="Molybdopterin"/>
    <property type="match status" value="1"/>
</dbReference>
<dbReference type="PANTHER" id="PTHR43742">
    <property type="entry name" value="TRIMETHYLAMINE-N-OXIDE REDUCTASE"/>
    <property type="match status" value="1"/>
</dbReference>
<dbReference type="RefSeq" id="WP_184747672.1">
    <property type="nucleotide sequence ID" value="NZ_JACHGJ010000006.1"/>
</dbReference>
<keyword evidence="5 9" id="KW-0560">Oxidoreductase</keyword>
<dbReference type="SUPFAM" id="SSF50692">
    <property type="entry name" value="ADC-like"/>
    <property type="match status" value="1"/>
</dbReference>
<comment type="similarity">
    <text evidence="2">Belongs to the prokaryotic molybdopterin-containing oxidoreductase family.</text>
</comment>
<dbReference type="GO" id="GO:0043546">
    <property type="term" value="F:molybdopterin cofactor binding"/>
    <property type="evidence" value="ECO:0007669"/>
    <property type="project" value="InterPro"/>
</dbReference>
<dbReference type="Proteomes" id="UP000587760">
    <property type="component" value="Unassembled WGS sequence"/>
</dbReference>
<sequence length="694" mass="76679">MEQESIVPLSCNKDCGAGCALAAHIKDGKVVKITDSPYKPHYMRGCLKGYRSAETLYHKDRLTTPLIRDGERGTGQFRKASWEEALSLISEKMISLRDRGRQDEILKLGGSGSCRGALHNTAYLTSRFLSLYGGFTDTLGDYSSQASEYVKTPVFGTNNVGIDAATLLLSQRIILWGFNPSDTRFDSEVEAVLSECSRKGTEIIVIDPRMTRTVKNFKARWIPILPGTDSAFMLAILWVLIERDLIDRTSLQKFSSGFDLFESYITGESDGIAKSPSWAEKICGIGKEEIIDFALGYSSIQPTALLPGFSLQRAIGGENADRLGAVLQLATGNAGLRGGSIGAAKWNRQPKPLCGRMKVPANPLKTGVPVNSWADAVLEGKAGGYPSDISLLYNVGGNFIGQSSGTDKTIKAFRKADFSVTHDYFLTDTARYCDVVLPVTTFMERDDIVGTQNNYLFYSAKAAEPVGQSKNDYEIFCELARRMGFESEFSEGKSEEQWLEEFLDHSEIDDREKFKTEGIYIGKDRERTALADFFSNPEKHPLNTESGRIEIASHALENAGGTLLPEHILIETNDRYPLRMITPHEKYRIHSQFDNIPSLKKLCDDKMWINSLDARERGIEDGDTVEVASPDGRIRTVVRVTDGICRGSLSLNQGVWALTANDGANANYLTSTVSTTPSMGTRTHSIIVDVKKVF</sequence>
<dbReference type="PROSITE" id="PS51669">
    <property type="entry name" value="4FE4S_MOW_BIS_MGD"/>
    <property type="match status" value="1"/>
</dbReference>
<keyword evidence="6" id="KW-0408">Iron</keyword>
<dbReference type="GO" id="GO:0009061">
    <property type="term" value="P:anaerobic respiration"/>
    <property type="evidence" value="ECO:0007669"/>
    <property type="project" value="TreeGrafter"/>
</dbReference>
<keyword evidence="3" id="KW-0500">Molybdenum</keyword>
<dbReference type="Gene3D" id="2.40.40.20">
    <property type="match status" value="1"/>
</dbReference>
<organism evidence="9 10">
    <name type="scientific">Spirochaeta isovalerica</name>
    <dbReference type="NCBI Taxonomy" id="150"/>
    <lineage>
        <taxon>Bacteria</taxon>
        <taxon>Pseudomonadati</taxon>
        <taxon>Spirochaetota</taxon>
        <taxon>Spirochaetia</taxon>
        <taxon>Spirochaetales</taxon>
        <taxon>Spirochaetaceae</taxon>
        <taxon>Spirochaeta</taxon>
    </lineage>
</organism>
<name>A0A841RBS5_9SPIO</name>
<comment type="caution">
    <text evidence="9">The sequence shown here is derived from an EMBL/GenBank/DDBJ whole genome shotgun (WGS) entry which is preliminary data.</text>
</comment>
<evidence type="ECO:0000259" key="8">
    <source>
        <dbReference type="PROSITE" id="PS51669"/>
    </source>
</evidence>
<dbReference type="InterPro" id="IPR050612">
    <property type="entry name" value="Prok_Mopterin_Oxidored"/>
</dbReference>
<dbReference type="GO" id="GO:0030288">
    <property type="term" value="C:outer membrane-bounded periplasmic space"/>
    <property type="evidence" value="ECO:0007669"/>
    <property type="project" value="TreeGrafter"/>
</dbReference>
<protein>
    <submittedName>
        <fullName evidence="9">Anaerobic dimethyl sulfoxide reductase subunit A</fullName>
        <ecNumber evidence="9">1.8.5.3</ecNumber>
    </submittedName>
</protein>
<dbReference type="Gene3D" id="3.40.50.740">
    <property type="match status" value="1"/>
</dbReference>
<evidence type="ECO:0000256" key="3">
    <source>
        <dbReference type="ARBA" id="ARBA00022505"/>
    </source>
</evidence>
<evidence type="ECO:0000256" key="4">
    <source>
        <dbReference type="ARBA" id="ARBA00022723"/>
    </source>
</evidence>
<evidence type="ECO:0000313" key="9">
    <source>
        <dbReference type="EMBL" id="MBB6481425.1"/>
    </source>
</evidence>
<dbReference type="GO" id="GO:0051536">
    <property type="term" value="F:iron-sulfur cluster binding"/>
    <property type="evidence" value="ECO:0007669"/>
    <property type="project" value="UniProtKB-KW"/>
</dbReference>
<keyword evidence="7" id="KW-0411">Iron-sulfur</keyword>
<keyword evidence="10" id="KW-1185">Reference proteome</keyword>
<evidence type="ECO:0000256" key="6">
    <source>
        <dbReference type="ARBA" id="ARBA00023004"/>
    </source>
</evidence>
<gene>
    <name evidence="9" type="ORF">HNR50_003105</name>
</gene>
<dbReference type="InterPro" id="IPR006655">
    <property type="entry name" value="Mopterin_OxRdtase_prok_CS"/>
</dbReference>
<evidence type="ECO:0000256" key="7">
    <source>
        <dbReference type="ARBA" id="ARBA00023014"/>
    </source>
</evidence>
<reference evidence="9 10" key="1">
    <citation type="submission" date="2020-08" db="EMBL/GenBank/DDBJ databases">
        <title>Genomic Encyclopedia of Type Strains, Phase IV (KMG-IV): sequencing the most valuable type-strain genomes for metagenomic binning, comparative biology and taxonomic classification.</title>
        <authorList>
            <person name="Goeker M."/>
        </authorList>
    </citation>
    <scope>NUCLEOTIDE SEQUENCE [LARGE SCALE GENOMIC DNA]</scope>
    <source>
        <strain evidence="9 10">DSM 2461</strain>
    </source>
</reference>
<dbReference type="Gene3D" id="3.40.228.10">
    <property type="entry name" value="Dimethylsulfoxide Reductase, domain 2"/>
    <property type="match status" value="1"/>
</dbReference>
<dbReference type="SMART" id="SM00926">
    <property type="entry name" value="Molybdop_Fe4S4"/>
    <property type="match status" value="1"/>
</dbReference>
<evidence type="ECO:0000313" key="10">
    <source>
        <dbReference type="Proteomes" id="UP000587760"/>
    </source>
</evidence>
<evidence type="ECO:0000256" key="5">
    <source>
        <dbReference type="ARBA" id="ARBA00023002"/>
    </source>
</evidence>
<dbReference type="InterPro" id="IPR006963">
    <property type="entry name" value="Mopterin_OxRdtase_4Fe-4S_dom"/>
</dbReference>
<accession>A0A841RBS5</accession>
<dbReference type="InterPro" id="IPR006657">
    <property type="entry name" value="MoPterin_dinucl-bd_dom"/>
</dbReference>
<evidence type="ECO:0000256" key="1">
    <source>
        <dbReference type="ARBA" id="ARBA00001942"/>
    </source>
</evidence>
<keyword evidence="4" id="KW-0479">Metal-binding</keyword>
<dbReference type="Gene3D" id="2.20.25.90">
    <property type="entry name" value="ADC-like domains"/>
    <property type="match status" value="1"/>
</dbReference>
<dbReference type="GO" id="GO:0016491">
    <property type="term" value="F:oxidoreductase activity"/>
    <property type="evidence" value="ECO:0007669"/>
    <property type="project" value="UniProtKB-KW"/>
</dbReference>
<dbReference type="Gene3D" id="3.30.2070.10">
    <property type="entry name" value="Formate dehydrogenase/DMSO reductase"/>
    <property type="match status" value="1"/>
</dbReference>
<comment type="cofactor">
    <cofactor evidence="1">
        <name>Mo-bis(molybdopterin guanine dinucleotide)</name>
        <dbReference type="ChEBI" id="CHEBI:60539"/>
    </cofactor>
</comment>
<dbReference type="EC" id="1.8.5.3" evidence="9"/>
<feature type="domain" description="4Fe-4S Mo/W bis-MGD-type" evidence="8">
    <location>
        <begin position="4"/>
        <end position="60"/>
    </location>
</feature>
<dbReference type="InterPro" id="IPR009010">
    <property type="entry name" value="Asp_de-COase-like_dom_sf"/>
</dbReference>